<protein>
    <submittedName>
        <fullName evidence="3 4">Fimbrial protein</fullName>
    </submittedName>
</protein>
<dbReference type="Pfam" id="PF00419">
    <property type="entry name" value="Fimbrial"/>
    <property type="match status" value="1"/>
</dbReference>
<proteinExistence type="predicted"/>
<dbReference type="Gene3D" id="2.60.40.3310">
    <property type="match status" value="1"/>
</dbReference>
<dbReference type="AlphaFoldDB" id="A0A0T9Q7R0"/>
<evidence type="ECO:0000313" key="5">
    <source>
        <dbReference type="Proteomes" id="UP000044625"/>
    </source>
</evidence>
<dbReference type="Gene3D" id="2.60.40.1090">
    <property type="entry name" value="Fimbrial-type adhesion domain"/>
    <property type="match status" value="1"/>
</dbReference>
<feature type="chain" id="PRO_5006695168" evidence="1">
    <location>
        <begin position="21"/>
        <end position="336"/>
    </location>
</feature>
<keyword evidence="5" id="KW-1185">Reference proteome</keyword>
<dbReference type="Proteomes" id="UP000044625">
    <property type="component" value="Unassembled WGS sequence"/>
</dbReference>
<keyword evidence="1" id="KW-0732">Signal</keyword>
<dbReference type="InterPro" id="IPR008966">
    <property type="entry name" value="Adhesion_dom_sf"/>
</dbReference>
<dbReference type="SUPFAM" id="SSF49401">
    <property type="entry name" value="Bacterial adhesins"/>
    <property type="match status" value="1"/>
</dbReference>
<name>A0A0T9Q7R0_9GAMM</name>
<organism evidence="3 6">
    <name type="scientific">Yersinia pekkanenii</name>
    <dbReference type="NCBI Taxonomy" id="1288385"/>
    <lineage>
        <taxon>Bacteria</taxon>
        <taxon>Pseudomonadati</taxon>
        <taxon>Pseudomonadota</taxon>
        <taxon>Gammaproteobacteria</taxon>
        <taxon>Enterobacterales</taxon>
        <taxon>Yersiniaceae</taxon>
        <taxon>Yersinia</taxon>
    </lineage>
</organism>
<dbReference type="RefSeq" id="WP_049613726.1">
    <property type="nucleotide sequence ID" value="NZ_CAWMMU010000004.1"/>
</dbReference>
<sequence length="336" mass="35805">MIRKLFILVCGAVFAGQANAACVVDTISAEGGSPPSTMTISAFTITIDADQPADSTKYISDVNTATQGFLVSHDQCVTGNLYGKNVTAMLGESLGNGLFATNIDGIAIKPLWNNGGNPAYGTFNSSGEMTFSTPTGRWDYGENSYFRIEIYKIKDTLALTNPVGQQVLPGGTIAYNWVNSNSVVNYAQKLDISQINIISTPSCTFDGTKFVDFGLVTSGNLSNGIERDLNFDITCKTDYGQYSATAAITTQTPTADGNYIKVKDNEGQDDRMRIKISDSTGRLLALDGSANEQKINIASATPAEFKWKATLEPASVSAKPANGKFSAAAEIILQIN</sequence>
<evidence type="ECO:0000313" key="6">
    <source>
        <dbReference type="Proteomes" id="UP000045840"/>
    </source>
</evidence>
<dbReference type="GO" id="GO:0007155">
    <property type="term" value="P:cell adhesion"/>
    <property type="evidence" value="ECO:0007669"/>
    <property type="project" value="InterPro"/>
</dbReference>
<reference evidence="6" key="3">
    <citation type="submission" date="2015-03" db="EMBL/GenBank/DDBJ databases">
        <authorList>
            <consortium name="Pathogen Informatics"/>
        </authorList>
    </citation>
    <scope>NUCLEOTIDE SEQUENCE [LARGE SCALE GENOMIC DNA]</scope>
    <source>
        <strain evidence="6">A125KOH2</strain>
    </source>
</reference>
<feature type="signal peptide" evidence="1">
    <location>
        <begin position="1"/>
        <end position="20"/>
    </location>
</feature>
<evidence type="ECO:0000256" key="1">
    <source>
        <dbReference type="SAM" id="SignalP"/>
    </source>
</evidence>
<dbReference type="InterPro" id="IPR036937">
    <property type="entry name" value="Adhesion_dom_fimbrial_sf"/>
</dbReference>
<evidence type="ECO:0000313" key="3">
    <source>
        <dbReference type="EMBL" id="CNH99501.1"/>
    </source>
</evidence>
<dbReference type="Proteomes" id="UP000045840">
    <property type="component" value="Unassembled WGS sequence"/>
</dbReference>
<dbReference type="EMBL" id="CWJL01000004">
    <property type="protein sequence ID" value="CRY65045.1"/>
    <property type="molecule type" value="Genomic_DNA"/>
</dbReference>
<dbReference type="EMBL" id="CQAZ01000023">
    <property type="protein sequence ID" value="CNH99501.1"/>
    <property type="molecule type" value="Genomic_DNA"/>
</dbReference>
<dbReference type="GO" id="GO:0009289">
    <property type="term" value="C:pilus"/>
    <property type="evidence" value="ECO:0007669"/>
    <property type="project" value="InterPro"/>
</dbReference>
<accession>A0A0T9Q7R0</accession>
<reference evidence="3" key="1">
    <citation type="submission" date="2015-03" db="EMBL/GenBank/DDBJ databases">
        <authorList>
            <person name="Murphy D."/>
        </authorList>
    </citation>
    <scope>NUCLEOTIDE SEQUENCE [LARGE SCALE GENOMIC DNA]</scope>
    <source>
        <strain evidence="3">A125KOH2</strain>
    </source>
</reference>
<dbReference type="InterPro" id="IPR000259">
    <property type="entry name" value="Adhesion_dom_fimbrial"/>
</dbReference>
<dbReference type="OrthoDB" id="6515729at2"/>
<evidence type="ECO:0000313" key="4">
    <source>
        <dbReference type="EMBL" id="CRY65045.1"/>
    </source>
</evidence>
<feature type="domain" description="Fimbrial-type adhesion" evidence="2">
    <location>
        <begin position="199"/>
        <end position="335"/>
    </location>
</feature>
<dbReference type="STRING" id="1288385.ERS137968_01054"/>
<evidence type="ECO:0000259" key="2">
    <source>
        <dbReference type="Pfam" id="PF00419"/>
    </source>
</evidence>
<gene>
    <name evidence="3" type="ORF">ERS008529_02753</name>
    <name evidence="4" type="ORF">ERS137968_01054</name>
</gene>
<reference evidence="4 5" key="2">
    <citation type="submission" date="2015-03" db="EMBL/GenBank/DDBJ databases">
        <authorList>
            <consortium name="Pathogen Informatics"/>
            <person name="Murphy D."/>
        </authorList>
    </citation>
    <scope>NUCLEOTIDE SEQUENCE [LARGE SCALE GENOMIC DNA]</scope>
    <source>
        <strain evidence="4">Type strain: CIP110230</strain>
        <strain evidence="5">type strain: CIP110230</strain>
    </source>
</reference>